<comment type="similarity">
    <text evidence="3">Belongs to the TRAFAC class YlqF/YawG GTPase family. RsgA subfamily.</text>
</comment>
<dbReference type="InterPro" id="IPR030378">
    <property type="entry name" value="G_CP_dom"/>
</dbReference>
<dbReference type="PANTHER" id="PTHR32120">
    <property type="entry name" value="SMALL RIBOSOMAL SUBUNIT BIOGENESIS GTPASE RSGA"/>
    <property type="match status" value="1"/>
</dbReference>
<keyword evidence="3" id="KW-0699">rRNA-binding</keyword>
<comment type="function">
    <text evidence="3">One of several proteins that assist in the late maturation steps of the functional core of the 30S ribosomal subunit. Helps release RbfA from mature subunits. May play a role in the assembly of ribosomal proteins into the subunit. Circularly permuted GTPase that catalyzes slow GTP hydrolysis, GTPase activity is stimulated by the 30S ribosomal subunit.</text>
</comment>
<keyword evidence="3" id="KW-0690">Ribosome biogenesis</keyword>
<keyword evidence="3" id="KW-0479">Metal-binding</keyword>
<evidence type="ECO:0000256" key="2">
    <source>
        <dbReference type="ARBA" id="ARBA00023134"/>
    </source>
</evidence>
<evidence type="ECO:0000313" key="7">
    <source>
        <dbReference type="Proteomes" id="UP000609726"/>
    </source>
</evidence>
<comment type="subcellular location">
    <subcellularLocation>
        <location evidence="3">Cytoplasm</location>
    </subcellularLocation>
</comment>
<feature type="binding site" evidence="3">
    <location>
        <begin position="128"/>
        <end position="131"/>
    </location>
    <ligand>
        <name>GTP</name>
        <dbReference type="ChEBI" id="CHEBI:37565"/>
    </ligand>
</feature>
<dbReference type="EMBL" id="WHJH01000007">
    <property type="protein sequence ID" value="NHZ89141.1"/>
    <property type="molecule type" value="Genomic_DNA"/>
</dbReference>
<evidence type="ECO:0000259" key="5">
    <source>
        <dbReference type="PROSITE" id="PS51721"/>
    </source>
</evidence>
<dbReference type="PROSITE" id="PS51721">
    <property type="entry name" value="G_CP"/>
    <property type="match status" value="1"/>
</dbReference>
<feature type="binding site" evidence="3">
    <location>
        <position position="271"/>
    </location>
    <ligand>
        <name>Zn(2+)</name>
        <dbReference type="ChEBI" id="CHEBI:29105"/>
    </ligand>
</feature>
<feature type="binding site" evidence="3">
    <location>
        <position position="264"/>
    </location>
    <ligand>
        <name>Zn(2+)</name>
        <dbReference type="ChEBI" id="CHEBI:29105"/>
    </ligand>
</feature>
<proteinExistence type="inferred from homology"/>
<dbReference type="CDD" id="cd01854">
    <property type="entry name" value="YjeQ_EngC"/>
    <property type="match status" value="1"/>
</dbReference>
<evidence type="ECO:0000256" key="1">
    <source>
        <dbReference type="ARBA" id="ARBA00022741"/>
    </source>
</evidence>
<evidence type="ECO:0000313" key="6">
    <source>
        <dbReference type="EMBL" id="NHZ89141.1"/>
    </source>
</evidence>
<feature type="domain" description="EngC GTPase" evidence="4">
    <location>
        <begin position="89"/>
        <end position="238"/>
    </location>
</feature>
<name>A0ABX0NQT7_9BURK</name>
<keyword evidence="3" id="KW-0963">Cytoplasm</keyword>
<dbReference type="InterPro" id="IPR010914">
    <property type="entry name" value="RsgA_GTPase_dom"/>
</dbReference>
<dbReference type="Gene3D" id="3.40.50.300">
    <property type="entry name" value="P-loop containing nucleotide triphosphate hydrolases"/>
    <property type="match status" value="1"/>
</dbReference>
<feature type="binding site" evidence="3">
    <location>
        <position position="269"/>
    </location>
    <ligand>
        <name>Zn(2+)</name>
        <dbReference type="ChEBI" id="CHEBI:29105"/>
    </ligand>
</feature>
<dbReference type="HAMAP" id="MF_01820">
    <property type="entry name" value="GTPase_RsgA"/>
    <property type="match status" value="1"/>
</dbReference>
<keyword evidence="2 3" id="KW-0342">GTP-binding</keyword>
<dbReference type="RefSeq" id="WP_166873074.1">
    <property type="nucleotide sequence ID" value="NZ_WHJH01000007.1"/>
</dbReference>
<evidence type="ECO:0000259" key="4">
    <source>
        <dbReference type="PROSITE" id="PS50936"/>
    </source>
</evidence>
<dbReference type="InterPro" id="IPR004881">
    <property type="entry name" value="Ribosome_biogen_GTPase_RsgA"/>
</dbReference>
<dbReference type="NCBIfam" id="TIGR00157">
    <property type="entry name" value="ribosome small subunit-dependent GTPase A"/>
    <property type="match status" value="1"/>
</dbReference>
<dbReference type="PANTHER" id="PTHR32120:SF11">
    <property type="entry name" value="SMALL RIBOSOMAL SUBUNIT BIOGENESIS GTPASE RSGA 1, MITOCHONDRIAL-RELATED"/>
    <property type="match status" value="1"/>
</dbReference>
<feature type="binding site" evidence="3">
    <location>
        <position position="277"/>
    </location>
    <ligand>
        <name>Zn(2+)</name>
        <dbReference type="ChEBI" id="CHEBI:29105"/>
    </ligand>
</feature>
<comment type="caution">
    <text evidence="6">The sequence shown here is derived from an EMBL/GenBank/DDBJ whole genome shotgun (WGS) entry which is preliminary data.</text>
</comment>
<dbReference type="Pfam" id="PF03193">
    <property type="entry name" value="RsgA_GTPase"/>
    <property type="match status" value="1"/>
</dbReference>
<dbReference type="SUPFAM" id="SSF50249">
    <property type="entry name" value="Nucleic acid-binding proteins"/>
    <property type="match status" value="1"/>
</dbReference>
<keyword evidence="3" id="KW-0694">RNA-binding</keyword>
<feature type="binding site" evidence="3">
    <location>
        <begin position="182"/>
        <end position="190"/>
    </location>
    <ligand>
        <name>GTP</name>
        <dbReference type="ChEBI" id="CHEBI:37565"/>
    </ligand>
</feature>
<keyword evidence="3" id="KW-0378">Hydrolase</keyword>
<reference evidence="6 7" key="1">
    <citation type="submission" date="2019-10" db="EMBL/GenBank/DDBJ databases">
        <title>Taxonomy of Antarctic Massilia spp.: description of Massilia rubra sp. nov., Massilia aquatica sp. nov., Massilia mucilaginosa sp. nov., Massilia frigida sp. nov. isolated from streams, lakes and regoliths.</title>
        <authorList>
            <person name="Holochova P."/>
            <person name="Sedlacek I."/>
            <person name="Kralova S."/>
            <person name="Maslanova I."/>
            <person name="Busse H.-J."/>
            <person name="Stankova E."/>
            <person name="Vrbovska V."/>
            <person name="Kovarovic V."/>
            <person name="Bartak M."/>
            <person name="Svec P."/>
            <person name="Pantucek R."/>
        </authorList>
    </citation>
    <scope>NUCLEOTIDE SEQUENCE [LARGE SCALE GENOMIC DNA]</scope>
    <source>
        <strain evidence="6 7">CCM 8733</strain>
    </source>
</reference>
<evidence type="ECO:0000256" key="3">
    <source>
        <dbReference type="HAMAP-Rule" id="MF_01820"/>
    </source>
</evidence>
<dbReference type="Gene3D" id="2.40.50.140">
    <property type="entry name" value="Nucleic acid-binding proteins"/>
    <property type="match status" value="1"/>
</dbReference>
<dbReference type="Gene3D" id="1.10.40.50">
    <property type="entry name" value="Probable gtpase engc, domain 3"/>
    <property type="match status" value="1"/>
</dbReference>
<dbReference type="InterPro" id="IPR027417">
    <property type="entry name" value="P-loop_NTPase"/>
</dbReference>
<sequence length="308" mass="33391">MSGKIAPAPAPAPAGLTGIIIAAHGRHYLADVAGRKLQCVTRGKKTNIAVGDVVNLKMTSEDQAVIESITERKTLLYRSDQYKSKLLAANLSRLFIVVATEPGFADDLISRSLVAAEAAGIEAHLILNKTDVADLLPKARERLLMYTSLGYRLHEVSARANPEHAVATLMPLLEGESSIFIGQSGMGKSSLINLLVPDADIAVREISAALDTGKHTTTFTRLYSLGEHASIIDSPGFQEFGLYHLSEGMLERAFVEFGPYLGGCKFYNCRHLIEPQCAILTAVAEGKIAKFRHTLYGQLLHESAQTLY</sequence>
<gene>
    <name evidence="3 6" type="primary">rsgA</name>
    <name evidence="6" type="ORF">F2P45_08935</name>
</gene>
<protein>
    <recommendedName>
        <fullName evidence="3">Small ribosomal subunit biogenesis GTPase RsgA</fullName>
        <ecNumber evidence="3">3.6.1.-</ecNumber>
    </recommendedName>
</protein>
<dbReference type="EC" id="3.6.1.-" evidence="3"/>
<comment type="cofactor">
    <cofactor evidence="3">
        <name>Zn(2+)</name>
        <dbReference type="ChEBI" id="CHEBI:29105"/>
    </cofactor>
    <text evidence="3">Binds 1 zinc ion per subunit.</text>
</comment>
<organism evidence="6 7">
    <name type="scientific">Massilia mucilaginosa</name>
    <dbReference type="NCBI Taxonomy" id="2609282"/>
    <lineage>
        <taxon>Bacteria</taxon>
        <taxon>Pseudomonadati</taxon>
        <taxon>Pseudomonadota</taxon>
        <taxon>Betaproteobacteria</taxon>
        <taxon>Burkholderiales</taxon>
        <taxon>Oxalobacteraceae</taxon>
        <taxon>Telluria group</taxon>
        <taxon>Massilia</taxon>
    </lineage>
</organism>
<keyword evidence="1 3" id="KW-0547">Nucleotide-binding</keyword>
<accession>A0ABX0NQT7</accession>
<dbReference type="SUPFAM" id="SSF52540">
    <property type="entry name" value="P-loop containing nucleoside triphosphate hydrolases"/>
    <property type="match status" value="1"/>
</dbReference>
<keyword evidence="3" id="KW-0862">Zinc</keyword>
<comment type="subunit">
    <text evidence="3">Monomer. Associates with 30S ribosomal subunit, binds 16S rRNA.</text>
</comment>
<dbReference type="Proteomes" id="UP000609726">
    <property type="component" value="Unassembled WGS sequence"/>
</dbReference>
<keyword evidence="7" id="KW-1185">Reference proteome</keyword>
<dbReference type="InterPro" id="IPR012340">
    <property type="entry name" value="NA-bd_OB-fold"/>
</dbReference>
<dbReference type="PROSITE" id="PS50936">
    <property type="entry name" value="ENGC_GTPASE"/>
    <property type="match status" value="1"/>
</dbReference>
<feature type="domain" description="CP-type G" evidence="5">
    <location>
        <begin position="80"/>
        <end position="240"/>
    </location>
</feature>